<name>A0A931I875_9NOCA</name>
<keyword evidence="2" id="KW-1185">Reference proteome</keyword>
<protein>
    <submittedName>
        <fullName evidence="1">Baseplate J/gp47 family protein</fullName>
    </submittedName>
</protein>
<comment type="caution">
    <text evidence="1">The sequence shown here is derived from an EMBL/GenBank/DDBJ whole genome shotgun (WGS) entry which is preliminary data.</text>
</comment>
<dbReference type="RefSeq" id="WP_196147912.1">
    <property type="nucleotide sequence ID" value="NZ_JADMLG010000002.1"/>
</dbReference>
<dbReference type="EMBL" id="JADMLG010000002">
    <property type="protein sequence ID" value="MBH0775547.1"/>
    <property type="molecule type" value="Genomic_DNA"/>
</dbReference>
<sequence length="531" mass="57143">MADIVASDGKPVIDYTGRDYSAILRALREQIPRKLPEWTGHASEADFGNVLLELFAQMADVLSYYQDRVANEAFLATAVTRRSVIEHLRLIGYRMRTAAPAATVLTVTIPGGAPVPAPPLVIRRGAAFATKSRSDAASVRFEYARADDLAVTFTPVDERFPDGPKSAEIPVEEGRLIAAEVIGTADGTPGQRYPLIHRGLILRPSGPQAHSGPDIILQTSTPAGGQPRRWSYCDTLAFSRADRFEFTVDIDENDQATIVFGDGTFGARPDLGALITATYRVGGGPEGNVGVGAICAVVDVPGLAALGARVVNRIPATGGAERESIDAAVEHAPAVFRSSQRAVTTADYEALVRSYDGVGKVRAAAGGWNRVLLFVAPSGGGKVSDTLELGIKRFLEDKRMLTQIIEVRDVEYVEIFVTAEVGFEPYFRTADVVAAVRRATGRLLAFDAVGFGETVYLSRFYDAIQSTAGVRFTNITRFEALAPNTASDPEHPVEPSGRIKLSRSQIPIAPRTDEYASGIKIVPAEQERNEP</sequence>
<reference evidence="1" key="1">
    <citation type="submission" date="2020-11" db="EMBL/GenBank/DDBJ databases">
        <title>Nocardia NEAU-351.nov., a novel actinomycete isolated from the cow dung.</title>
        <authorList>
            <person name="Zhang X."/>
        </authorList>
    </citation>
    <scope>NUCLEOTIDE SEQUENCE</scope>
    <source>
        <strain evidence="1">NEAU-351</strain>
    </source>
</reference>
<organism evidence="1 2">
    <name type="scientific">Nocardia bovistercoris</name>
    <dbReference type="NCBI Taxonomy" id="2785916"/>
    <lineage>
        <taxon>Bacteria</taxon>
        <taxon>Bacillati</taxon>
        <taxon>Actinomycetota</taxon>
        <taxon>Actinomycetes</taxon>
        <taxon>Mycobacteriales</taxon>
        <taxon>Nocardiaceae</taxon>
        <taxon>Nocardia</taxon>
    </lineage>
</organism>
<evidence type="ECO:0000313" key="1">
    <source>
        <dbReference type="EMBL" id="MBH0775547.1"/>
    </source>
</evidence>
<dbReference type="Proteomes" id="UP000655751">
    <property type="component" value="Unassembled WGS sequence"/>
</dbReference>
<accession>A0A931I875</accession>
<proteinExistence type="predicted"/>
<gene>
    <name evidence="1" type="ORF">IT779_04485</name>
</gene>
<dbReference type="AlphaFoldDB" id="A0A931I875"/>
<evidence type="ECO:0000313" key="2">
    <source>
        <dbReference type="Proteomes" id="UP000655751"/>
    </source>
</evidence>